<dbReference type="PROSITE" id="PS51120">
    <property type="entry name" value="LDLRB"/>
    <property type="match status" value="3"/>
</dbReference>
<dbReference type="InterPro" id="IPR003886">
    <property type="entry name" value="NIDO_dom"/>
</dbReference>
<feature type="repeat" description="LDL-receptor class B" evidence="21">
    <location>
        <begin position="1477"/>
        <end position="1520"/>
    </location>
</feature>
<evidence type="ECO:0000256" key="21">
    <source>
        <dbReference type="PROSITE-ProRule" id="PRU00461"/>
    </source>
</evidence>
<keyword evidence="11" id="KW-0130">Cell adhesion</keyword>
<dbReference type="GO" id="GO:1990904">
    <property type="term" value="C:ribonucleoprotein complex"/>
    <property type="evidence" value="ECO:0007669"/>
    <property type="project" value="UniProtKB-KW"/>
</dbReference>
<feature type="repeat" description="LDL-receptor class B" evidence="21">
    <location>
        <begin position="1564"/>
        <end position="1608"/>
    </location>
</feature>
<dbReference type="InterPro" id="IPR011042">
    <property type="entry name" value="6-blade_b-propeller_TolB-like"/>
</dbReference>
<evidence type="ECO:0000256" key="6">
    <source>
        <dbReference type="ARBA" id="ARBA00022536"/>
    </source>
</evidence>
<keyword evidence="7" id="KW-0732">Signal</keyword>
<dbReference type="PANTHER" id="PTHR12352">
    <property type="entry name" value="SECRETED MODULAR CALCIUM-BINDING PROTEIN"/>
    <property type="match status" value="1"/>
</dbReference>
<evidence type="ECO:0000256" key="9">
    <source>
        <dbReference type="ARBA" id="ARBA00022837"/>
    </source>
</evidence>
<feature type="repeat" description="LDL-receptor class B" evidence="21">
    <location>
        <begin position="1521"/>
        <end position="1563"/>
    </location>
</feature>
<feature type="domain" description="Nidogen G2 beta-barrel" evidence="26">
    <location>
        <begin position="681"/>
        <end position="910"/>
    </location>
</feature>
<gene>
    <name evidence="29" type="ORF">PECUL_23A042388</name>
</gene>
<dbReference type="InterPro" id="IPR009017">
    <property type="entry name" value="GFP"/>
</dbReference>
<dbReference type="GO" id="GO:0005615">
    <property type="term" value="C:extracellular space"/>
    <property type="evidence" value="ECO:0007669"/>
    <property type="project" value="TreeGrafter"/>
</dbReference>
<dbReference type="PROSITE" id="PS50993">
    <property type="entry name" value="NIDOGEN_G2"/>
    <property type="match status" value="1"/>
</dbReference>
<keyword evidence="14" id="KW-0496">Mitochondrion</keyword>
<dbReference type="PROSITE" id="PS01187">
    <property type="entry name" value="EGF_CA"/>
    <property type="match status" value="1"/>
</dbReference>
<feature type="compositionally biased region" description="Acidic residues" evidence="24">
    <location>
        <begin position="469"/>
        <end position="479"/>
    </location>
</feature>
<feature type="disulfide bond" evidence="22">
    <location>
        <begin position="1298"/>
        <end position="1305"/>
    </location>
</feature>
<protein>
    <recommendedName>
        <fullName evidence="18">Large ribosomal subunit protein bL17m</fullName>
    </recommendedName>
    <alternativeName>
        <fullName evidence="19">39S ribosomal protein L17, mitochondrial</fullName>
    </alternativeName>
</protein>
<evidence type="ECO:0000256" key="24">
    <source>
        <dbReference type="SAM" id="MobiDB-lite"/>
    </source>
</evidence>
<feature type="domain" description="EGF-like" evidence="25">
    <location>
        <begin position="1002"/>
        <end position="1044"/>
    </location>
</feature>
<dbReference type="SUPFAM" id="SSF63825">
    <property type="entry name" value="YWTD domain"/>
    <property type="match status" value="1"/>
</dbReference>
<dbReference type="SMART" id="SM00539">
    <property type="entry name" value="NIDO"/>
    <property type="match status" value="1"/>
</dbReference>
<dbReference type="EMBL" id="OW240924">
    <property type="protein sequence ID" value="CAH2328887.1"/>
    <property type="molecule type" value="Genomic_DNA"/>
</dbReference>
<dbReference type="GO" id="GO:0003735">
    <property type="term" value="F:structural constituent of ribosome"/>
    <property type="evidence" value="ECO:0007669"/>
    <property type="project" value="InterPro"/>
</dbReference>
<dbReference type="FunFam" id="3.90.1030.10:FF:000007">
    <property type="entry name" value="39S ribosomal protein L17, mitochondrial"/>
    <property type="match status" value="1"/>
</dbReference>
<dbReference type="GO" id="GO:0005739">
    <property type="term" value="C:mitochondrion"/>
    <property type="evidence" value="ECO:0007669"/>
    <property type="project" value="UniProtKB-SubCell"/>
</dbReference>
<dbReference type="SMART" id="SM00682">
    <property type="entry name" value="G2F"/>
    <property type="match status" value="1"/>
</dbReference>
<dbReference type="PANTHER" id="PTHR12352:SF3">
    <property type="entry name" value="NIDOGEN-2"/>
    <property type="match status" value="1"/>
</dbReference>
<evidence type="ECO:0000256" key="3">
    <source>
        <dbReference type="ARBA" id="ARBA00008777"/>
    </source>
</evidence>
<dbReference type="Pfam" id="PF00058">
    <property type="entry name" value="Ldl_recept_b"/>
    <property type="match status" value="2"/>
</dbReference>
<evidence type="ECO:0000256" key="17">
    <source>
        <dbReference type="ARBA" id="ARBA00023274"/>
    </source>
</evidence>
<comment type="caution">
    <text evidence="20">Lacks conserved residue(s) required for the propagation of feature annotation.</text>
</comment>
<dbReference type="PROSITE" id="PS51162">
    <property type="entry name" value="THYROGLOBULIN_1_2"/>
    <property type="match status" value="4"/>
</dbReference>
<dbReference type="SMART" id="SM00211">
    <property type="entry name" value="TY"/>
    <property type="match status" value="4"/>
</dbReference>
<keyword evidence="5" id="KW-0272">Extracellular matrix</keyword>
<dbReference type="InterPro" id="IPR049883">
    <property type="entry name" value="NOTCH1_EGF-like"/>
</dbReference>
<keyword evidence="9" id="KW-0106">Calcium</keyword>
<dbReference type="InterPro" id="IPR024731">
    <property type="entry name" value="NELL2-like_EGF"/>
</dbReference>
<feature type="domain" description="EGF-like" evidence="25">
    <location>
        <begin position="955"/>
        <end position="997"/>
    </location>
</feature>
<dbReference type="FunFam" id="4.10.800.10:FF:000001">
    <property type="entry name" value="Testican-3 isoform 2"/>
    <property type="match status" value="2"/>
</dbReference>
<evidence type="ECO:0000256" key="22">
    <source>
        <dbReference type="PROSITE-ProRule" id="PRU00500"/>
    </source>
</evidence>
<dbReference type="InterPro" id="IPR006605">
    <property type="entry name" value="G2_nidogen/fibulin_G2F"/>
</dbReference>
<dbReference type="CDD" id="cd00255">
    <property type="entry name" value="nidG2"/>
    <property type="match status" value="1"/>
</dbReference>
<evidence type="ECO:0000256" key="10">
    <source>
        <dbReference type="ARBA" id="ARBA00022869"/>
    </source>
</evidence>
<keyword evidence="15 20" id="KW-1015">Disulfide bond</keyword>
<feature type="region of interest" description="Disordered" evidence="24">
    <location>
        <begin position="469"/>
        <end position="573"/>
    </location>
</feature>
<keyword evidence="8" id="KW-0677">Repeat</keyword>
<evidence type="ECO:0000256" key="2">
    <source>
        <dbReference type="ARBA" id="ARBA00004302"/>
    </source>
</evidence>
<dbReference type="Gene3D" id="3.90.1030.10">
    <property type="entry name" value="Ribosomal protein L17"/>
    <property type="match status" value="1"/>
</dbReference>
<accession>A0AAD1WW89</accession>
<dbReference type="Gene3D" id="4.10.800.10">
    <property type="entry name" value="Thyroglobulin type-1"/>
    <property type="match status" value="4"/>
</dbReference>
<dbReference type="Pfam" id="PF12947">
    <property type="entry name" value="EGF_3"/>
    <property type="match status" value="1"/>
</dbReference>
<dbReference type="InterPro" id="IPR036373">
    <property type="entry name" value="Ribosomal_bL17_sf"/>
</dbReference>
<dbReference type="InterPro" id="IPR018097">
    <property type="entry name" value="EGF_Ca-bd_CS"/>
</dbReference>
<dbReference type="FunFam" id="2.10.25.10:FF:000139">
    <property type="entry name" value="Fibulin-1"/>
    <property type="match status" value="1"/>
</dbReference>
<evidence type="ECO:0000256" key="14">
    <source>
        <dbReference type="ARBA" id="ARBA00023128"/>
    </source>
</evidence>
<dbReference type="InterPro" id="IPR001881">
    <property type="entry name" value="EGF-like_Ca-bd_dom"/>
</dbReference>
<dbReference type="Proteomes" id="UP001295444">
    <property type="component" value="Chromosome 13"/>
</dbReference>
<dbReference type="GO" id="GO:0005840">
    <property type="term" value="C:ribosome"/>
    <property type="evidence" value="ECO:0007669"/>
    <property type="project" value="UniProtKB-KW"/>
</dbReference>
<dbReference type="SUPFAM" id="SSF64263">
    <property type="entry name" value="Prokaryotic ribosomal protein L17"/>
    <property type="match status" value="1"/>
</dbReference>
<evidence type="ECO:0000256" key="23">
    <source>
        <dbReference type="RuleBase" id="RU000660"/>
    </source>
</evidence>
<feature type="domain" description="Thyroglobulin type-1" evidence="27">
    <location>
        <begin position="1257"/>
        <end position="1329"/>
    </location>
</feature>
<evidence type="ECO:0000256" key="1">
    <source>
        <dbReference type="ARBA" id="ARBA00004173"/>
    </source>
</evidence>
<dbReference type="InterPro" id="IPR000742">
    <property type="entry name" value="EGF"/>
</dbReference>
<dbReference type="InterPro" id="IPR000716">
    <property type="entry name" value="Thyroglobulin_1"/>
</dbReference>
<feature type="domain" description="Thyroglobulin type-1" evidence="27">
    <location>
        <begin position="1178"/>
        <end position="1250"/>
    </location>
</feature>
<keyword evidence="12" id="KW-0809">Transit peptide</keyword>
<dbReference type="PROSITE" id="PS00484">
    <property type="entry name" value="THYROGLOBULIN_1_1"/>
    <property type="match status" value="3"/>
</dbReference>
<keyword evidence="17 23" id="KW-0687">Ribonucleoprotein</keyword>
<keyword evidence="13 23" id="KW-0689">Ribosomal protein</keyword>
<evidence type="ECO:0000256" key="16">
    <source>
        <dbReference type="ARBA" id="ARBA00023180"/>
    </source>
</evidence>
<dbReference type="Pfam" id="PF06119">
    <property type="entry name" value="NIDO"/>
    <property type="match status" value="1"/>
</dbReference>
<evidence type="ECO:0000256" key="5">
    <source>
        <dbReference type="ARBA" id="ARBA00022530"/>
    </source>
</evidence>
<dbReference type="GO" id="GO:0005604">
    <property type="term" value="C:basement membrane"/>
    <property type="evidence" value="ECO:0007669"/>
    <property type="project" value="UniProtKB-SubCell"/>
</dbReference>
<feature type="disulfide bond" evidence="20">
    <location>
        <begin position="1013"/>
        <end position="1030"/>
    </location>
</feature>
<dbReference type="Gene3D" id="2.120.10.30">
    <property type="entry name" value="TolB, C-terminal domain"/>
    <property type="match status" value="1"/>
</dbReference>
<feature type="disulfide bond" evidence="22">
    <location>
        <begin position="1219"/>
        <end position="1226"/>
    </location>
</feature>
<evidence type="ECO:0000259" key="26">
    <source>
        <dbReference type="PROSITE" id="PS50993"/>
    </source>
</evidence>
<dbReference type="InterPro" id="IPR000456">
    <property type="entry name" value="Ribosomal_bL17"/>
</dbReference>
<evidence type="ECO:0000313" key="29">
    <source>
        <dbReference type="EMBL" id="CAH2328887.1"/>
    </source>
</evidence>
<feature type="domain" description="Thyroglobulin type-1" evidence="27">
    <location>
        <begin position="1100"/>
        <end position="1172"/>
    </location>
</feature>
<evidence type="ECO:0000256" key="4">
    <source>
        <dbReference type="ARBA" id="ARBA00022525"/>
    </source>
</evidence>
<keyword evidence="4" id="KW-0964">Secreted</keyword>
<evidence type="ECO:0000256" key="15">
    <source>
        <dbReference type="ARBA" id="ARBA00023157"/>
    </source>
</evidence>
<dbReference type="InterPro" id="IPR000152">
    <property type="entry name" value="EGF-type_Asp/Asn_hydroxyl_site"/>
</dbReference>
<evidence type="ECO:0000256" key="11">
    <source>
        <dbReference type="ARBA" id="ARBA00022889"/>
    </source>
</evidence>
<dbReference type="PROSITE" id="PS50026">
    <property type="entry name" value="EGF_3"/>
    <property type="match status" value="3"/>
</dbReference>
<name>A0AAD1WW89_PELCU</name>
<keyword evidence="6 20" id="KW-0245">EGF-like domain</keyword>
<dbReference type="SUPFAM" id="SSF57184">
    <property type="entry name" value="Growth factor receptor domain"/>
    <property type="match status" value="1"/>
</dbReference>
<comment type="subcellular location">
    <subcellularLocation>
        <location evidence="1">Mitochondrion</location>
    </subcellularLocation>
    <subcellularLocation>
        <location evidence="2">Secreted</location>
        <location evidence="2">Extracellular space</location>
        <location evidence="2">Extracellular matrix</location>
        <location evidence="2">Basement membrane</location>
    </subcellularLocation>
</comment>
<feature type="disulfide bond" evidence="22">
    <location>
        <begin position="1377"/>
        <end position="1384"/>
    </location>
</feature>
<dbReference type="PROSITE" id="PS01186">
    <property type="entry name" value="EGF_2"/>
    <property type="match status" value="3"/>
</dbReference>
<feature type="disulfide bond" evidence="22">
    <location>
        <begin position="1141"/>
        <end position="1148"/>
    </location>
</feature>
<dbReference type="InterPro" id="IPR051950">
    <property type="entry name" value="Dev_reg/Prot_inhib"/>
</dbReference>
<evidence type="ECO:0000256" key="13">
    <source>
        <dbReference type="ARBA" id="ARBA00022980"/>
    </source>
</evidence>
<keyword evidence="30" id="KW-1185">Reference proteome</keyword>
<dbReference type="PROSITE" id="PS00010">
    <property type="entry name" value="ASX_HYDROXYL"/>
    <property type="match status" value="1"/>
</dbReference>
<keyword evidence="16" id="KW-0325">Glycoprotein</keyword>
<dbReference type="FunFam" id="2.120.10.30:FF:000030">
    <property type="entry name" value="Nidogen 1"/>
    <property type="match status" value="1"/>
</dbReference>
<evidence type="ECO:0000256" key="12">
    <source>
        <dbReference type="ARBA" id="ARBA00022946"/>
    </source>
</evidence>
<feature type="domain" description="NIDO" evidence="28">
    <location>
        <begin position="262"/>
        <end position="426"/>
    </location>
</feature>
<feature type="domain" description="Thyroglobulin type-1" evidence="27">
    <location>
        <begin position="1339"/>
        <end position="1407"/>
    </location>
</feature>
<evidence type="ECO:0000256" key="7">
    <source>
        <dbReference type="ARBA" id="ARBA00022729"/>
    </source>
</evidence>
<dbReference type="Pfam" id="PF01196">
    <property type="entry name" value="Ribosomal_L17"/>
    <property type="match status" value="1"/>
</dbReference>
<dbReference type="CDD" id="cd00191">
    <property type="entry name" value="TY"/>
    <property type="match status" value="4"/>
</dbReference>
<organism evidence="29 30">
    <name type="scientific">Pelobates cultripes</name>
    <name type="common">Western spadefoot toad</name>
    <dbReference type="NCBI Taxonomy" id="61616"/>
    <lineage>
        <taxon>Eukaryota</taxon>
        <taxon>Metazoa</taxon>
        <taxon>Chordata</taxon>
        <taxon>Craniata</taxon>
        <taxon>Vertebrata</taxon>
        <taxon>Euteleostomi</taxon>
        <taxon>Amphibia</taxon>
        <taxon>Batrachia</taxon>
        <taxon>Anura</taxon>
        <taxon>Pelobatoidea</taxon>
        <taxon>Pelobatidae</taxon>
        <taxon>Pelobates</taxon>
    </lineage>
</organism>
<dbReference type="CDD" id="cd00054">
    <property type="entry name" value="EGF_CA"/>
    <property type="match status" value="1"/>
</dbReference>
<dbReference type="GO" id="GO:0005509">
    <property type="term" value="F:calcium ion binding"/>
    <property type="evidence" value="ECO:0007669"/>
    <property type="project" value="InterPro"/>
</dbReference>
<dbReference type="InterPro" id="IPR036857">
    <property type="entry name" value="Thyroglobulin_1_sf"/>
</dbReference>
<evidence type="ECO:0000259" key="28">
    <source>
        <dbReference type="PROSITE" id="PS51220"/>
    </source>
</evidence>
<proteinExistence type="inferred from homology"/>
<dbReference type="SMART" id="SM00135">
    <property type="entry name" value="LY"/>
    <property type="match status" value="4"/>
</dbReference>
<dbReference type="InterPro" id="IPR000033">
    <property type="entry name" value="LDLR_classB_rpt"/>
</dbReference>
<dbReference type="SMART" id="SM00181">
    <property type="entry name" value="EGF"/>
    <property type="match status" value="4"/>
</dbReference>
<dbReference type="Gene3D" id="2.40.155.10">
    <property type="entry name" value="Green fluorescent protein"/>
    <property type="match status" value="1"/>
</dbReference>
<sequence>MRLFPGLLISHGRVARRIGLGPRSRLDLLRNLLTALVRHERIETTWARADELRPYAERLIDYGKCGDTDVKAMKMADFWLTEKDLIHKLFKTLVPRFGSSHGGYTSMHQIPNRERLDRAKMAVIEYKGNPFPPLIVRKMDSDKTLLNQLLQHSREWEHMTPALQKLAMYPLLLAVLCLLAPGTALPRHGLYPYGVPRGDTLLPGGDDETSDPVTLTQPLLFFEAQFNQLYVGTNGIISPQDFPRETQYVDDGFPTDFPVIAPFLSDIDTSNGRGKIYYRQDVSDEIVNIAARHIQRGFPEAAFTPTNVFLVTWENVGAYEEVTRHSASSNRLNTFQAVLAYDESDAYAVFIYPEDGLQFFGTRPKESYNVNLELPARVGFSRGESETVKREAPFYSLTTSEQSVKNLYQSSNVGIPGVWVFHIGSISELDNVIPAKFGDVSARGTHTGPTKTLLHEEDDIEDADEYSEPFYEDNGDDLEYPTSETTEMEPIDVYTDRNINTGSRGVLDIDDPNSHTSHSDVEPSLRYTPVDESLSPREPVNPYQPNESEDIDVPLGEPEIQPGESWSETDDDSSYNKNISVYPETVAPPSNTEILTGYPESEVVSRGDQLPDRDYRRNPITEDVGLDTDVFAYIPVNRETCNQKRGHCSHHAVCTDYVTGSCCHCQESYYGNGLHCLPKGAPHRVNGKVSGNILVGQTALSFEGADLHAYAVVNDGRAYTAISQVPEPASWSLAPLIPIGGLFGWLFALEKPGYQNGFSITGAKFVHNIEMVFYPGQEAVYITQTADGFDSENYINLKTKIQGKIPYIPQTSTIQIPQYTELYHYSGSVVTSNAVREYTVTSESNEVQKFSYRLRQNITYYDCEHAQRFPPNAQKLSVDRVFALYNKDEKVVRYAITNHVGSVHDSPSQESQEVNPCYDGTHICDTRAQCQPASGLNYSCVCASGFHGDGHECADLNECELGLSRCGQNTVCVNLEGSYKCDCQSGYSFSAVGQSCELTPAPVNPCEDGTHTCEKSSSRCVHRGDGVFACECFPGFFKIGERCIATEKCTFRNAYCRAKCRFFQYGAKCTLCLSGFSCVWNDNYPNIGFSPRSLYQTESSISCSERRRLLLEERGLRGLRPLLGSFVPDCDDQGNYSPLQCHGSTGYCWCVNERGEEREGTKTPPGRPQPQCQTPEKNTPCLVERRRLLEEQRSRGARPALGSFVPQCDDEGNYSPLQCHGSTGYCWCVDRNGGEVSGTRTPPGRSPSQCTFPEENTTPCLAERRRLLEEQRPRGPRPVLGGLIPECDEEGNYSPLQCHRSTGYCWCVDRNGEEISGSRTQPGTSPPQCNIPVPTQRPQSVCERWKQSLLEHYGGNPTDQQYVPQCDAYGDFSPLQCHGNSGYCWCVDKNGQELPGSRTQPGMTPACIPSVAPPTMRPTPRPDVGVATTGTYLLYAQGQQIGYLPLNGAKLNKENARTLLSLHGSIVVGIDYDCQEKKVYWTDVAGRTINRAGLEPGAEPEIIISTGLMSTEGLAIDYLRRTMFWTDSGLDKIESSRLDGSDRKVLFDTQLVNPRAITVDPVRGNLYWTDWNREAPKIETSFVDGSNRRILVNDDIGLPNGLTFDPLTKQICWSDAGTKKLECILSNGTGRREIQSNLNYPFSVVAYANHFYHTDWRRDGVISINQDNGQITDEYLPEQRSHLYGITAVYPSCPTGRK</sequence>
<dbReference type="InterPro" id="IPR009030">
    <property type="entry name" value="Growth_fac_rcpt_cys_sf"/>
</dbReference>
<dbReference type="Gene3D" id="2.10.25.10">
    <property type="entry name" value="Laminin"/>
    <property type="match status" value="2"/>
</dbReference>
<reference evidence="29" key="1">
    <citation type="submission" date="2022-03" db="EMBL/GenBank/DDBJ databases">
        <authorList>
            <person name="Alioto T."/>
            <person name="Alioto T."/>
            <person name="Gomez Garrido J."/>
        </authorList>
    </citation>
    <scope>NUCLEOTIDE SEQUENCE</scope>
</reference>
<dbReference type="NCBIfam" id="TIGR00059">
    <property type="entry name" value="L17"/>
    <property type="match status" value="1"/>
</dbReference>
<feature type="domain" description="EGF-like" evidence="25">
    <location>
        <begin position="913"/>
        <end position="954"/>
    </location>
</feature>
<dbReference type="SUPFAM" id="SSF57610">
    <property type="entry name" value="Thyroglobulin type-1 domain"/>
    <property type="match status" value="4"/>
</dbReference>
<dbReference type="GO" id="GO:0007160">
    <property type="term" value="P:cell-matrix adhesion"/>
    <property type="evidence" value="ECO:0007669"/>
    <property type="project" value="InterPro"/>
</dbReference>
<dbReference type="SMART" id="SM00179">
    <property type="entry name" value="EGF_CA"/>
    <property type="match status" value="3"/>
</dbReference>
<dbReference type="SUPFAM" id="SSF54511">
    <property type="entry name" value="GFP-like"/>
    <property type="match status" value="1"/>
</dbReference>
<evidence type="ECO:0000256" key="18">
    <source>
        <dbReference type="ARBA" id="ARBA00035290"/>
    </source>
</evidence>
<dbReference type="PROSITE" id="PS51220">
    <property type="entry name" value="NIDO"/>
    <property type="match status" value="1"/>
</dbReference>
<evidence type="ECO:0000259" key="25">
    <source>
        <dbReference type="PROSITE" id="PS50026"/>
    </source>
</evidence>
<evidence type="ECO:0000256" key="19">
    <source>
        <dbReference type="ARBA" id="ARBA00035413"/>
    </source>
</evidence>
<evidence type="ECO:0000313" key="30">
    <source>
        <dbReference type="Proteomes" id="UP001295444"/>
    </source>
</evidence>
<dbReference type="GO" id="GO:0006412">
    <property type="term" value="P:translation"/>
    <property type="evidence" value="ECO:0007669"/>
    <property type="project" value="InterPro"/>
</dbReference>
<dbReference type="Pfam" id="PF00086">
    <property type="entry name" value="Thyroglobulin_1"/>
    <property type="match status" value="4"/>
</dbReference>
<evidence type="ECO:0000256" key="8">
    <source>
        <dbReference type="ARBA" id="ARBA00022737"/>
    </source>
</evidence>
<dbReference type="Pfam" id="PF07645">
    <property type="entry name" value="EGF_CA"/>
    <property type="match status" value="1"/>
</dbReference>
<evidence type="ECO:0000259" key="27">
    <source>
        <dbReference type="PROSITE" id="PS51162"/>
    </source>
</evidence>
<evidence type="ECO:0000256" key="20">
    <source>
        <dbReference type="PROSITE-ProRule" id="PRU00076"/>
    </source>
</evidence>
<comment type="similarity">
    <text evidence="3 23">Belongs to the bacterial ribosomal protein bL17 family.</text>
</comment>
<feature type="region of interest" description="Disordered" evidence="24">
    <location>
        <begin position="1158"/>
        <end position="1177"/>
    </location>
</feature>
<dbReference type="Pfam" id="PF07474">
    <property type="entry name" value="G2F"/>
    <property type="match status" value="1"/>
</dbReference>
<keyword evidence="10" id="KW-0084">Basement membrane</keyword>